<feature type="compositionally biased region" description="Basic and acidic residues" evidence="1">
    <location>
        <begin position="11"/>
        <end position="24"/>
    </location>
</feature>
<organism evidence="2 3">
    <name type="scientific">Botryotinia narcissicola</name>
    <dbReference type="NCBI Taxonomy" id="278944"/>
    <lineage>
        <taxon>Eukaryota</taxon>
        <taxon>Fungi</taxon>
        <taxon>Dikarya</taxon>
        <taxon>Ascomycota</taxon>
        <taxon>Pezizomycotina</taxon>
        <taxon>Leotiomycetes</taxon>
        <taxon>Helotiales</taxon>
        <taxon>Sclerotiniaceae</taxon>
        <taxon>Botryotinia</taxon>
    </lineage>
</organism>
<evidence type="ECO:0000313" key="2">
    <source>
        <dbReference type="EMBL" id="TGO65197.1"/>
    </source>
</evidence>
<feature type="region of interest" description="Disordered" evidence="1">
    <location>
        <begin position="1"/>
        <end position="24"/>
    </location>
</feature>
<name>A0A4Z1J8E3_9HELO</name>
<sequence>MFKVSYVSTRTNRDEGGRKEERKKTKEDIGFFQGIAHTKHFRFYCKVSSRVRIARDIDSSQIKSDAGDNGVV</sequence>
<gene>
    <name evidence="2" type="ORF">BOTNAR_0080g00300</name>
</gene>
<dbReference type="AlphaFoldDB" id="A0A4Z1J8E3"/>
<comment type="caution">
    <text evidence="2">The sequence shown here is derived from an EMBL/GenBank/DDBJ whole genome shotgun (WGS) entry which is preliminary data.</text>
</comment>
<keyword evidence="3" id="KW-1185">Reference proteome</keyword>
<feature type="compositionally biased region" description="Polar residues" evidence="1">
    <location>
        <begin position="1"/>
        <end position="10"/>
    </location>
</feature>
<dbReference type="EMBL" id="PQXJ01000080">
    <property type="protein sequence ID" value="TGO65197.1"/>
    <property type="molecule type" value="Genomic_DNA"/>
</dbReference>
<proteinExistence type="predicted"/>
<evidence type="ECO:0000313" key="3">
    <source>
        <dbReference type="Proteomes" id="UP000297452"/>
    </source>
</evidence>
<dbReference type="Proteomes" id="UP000297452">
    <property type="component" value="Unassembled WGS sequence"/>
</dbReference>
<reference evidence="2 3" key="1">
    <citation type="submission" date="2017-12" db="EMBL/GenBank/DDBJ databases">
        <title>Comparative genomics of Botrytis spp.</title>
        <authorList>
            <person name="Valero-Jimenez C.A."/>
            <person name="Tapia P."/>
            <person name="Veloso J."/>
            <person name="Silva-Moreno E."/>
            <person name="Staats M."/>
            <person name="Valdes J.H."/>
            <person name="Van Kan J.A.L."/>
        </authorList>
    </citation>
    <scope>NUCLEOTIDE SEQUENCE [LARGE SCALE GENOMIC DNA]</scope>
    <source>
        <strain evidence="2 3">MUCL2120</strain>
    </source>
</reference>
<protein>
    <submittedName>
        <fullName evidence="2">Uncharacterized protein</fullName>
    </submittedName>
</protein>
<accession>A0A4Z1J8E3</accession>
<evidence type="ECO:0000256" key="1">
    <source>
        <dbReference type="SAM" id="MobiDB-lite"/>
    </source>
</evidence>